<evidence type="ECO:0000256" key="12">
    <source>
        <dbReference type="ARBA" id="ARBA00049115"/>
    </source>
</evidence>
<dbReference type="NCBIfam" id="TIGR00928">
    <property type="entry name" value="purB"/>
    <property type="match status" value="1"/>
</dbReference>
<keyword evidence="17" id="KW-1185">Reference proteome</keyword>
<dbReference type="InterPro" id="IPR004769">
    <property type="entry name" value="Pur_lyase"/>
</dbReference>
<reference evidence="16 17" key="1">
    <citation type="journal article" date="2009" name="PLoS ONE">
        <title>Genome analysis of the anaerobic thermohalophilic bacterium Halothermothrix orenii.</title>
        <authorList>
            <person name="Mavromatis K."/>
            <person name="Ivanova N."/>
            <person name="Anderson I."/>
            <person name="Lykidis A."/>
            <person name="Hooper S.D."/>
            <person name="Sun H."/>
            <person name="Kunin V."/>
            <person name="Lapidus A."/>
            <person name="Hugenholtz P."/>
            <person name="Patel B."/>
            <person name="Kyrpides N.C."/>
        </authorList>
    </citation>
    <scope>NUCLEOTIDE SEQUENCE [LARGE SCALE GENOMIC DNA]</scope>
    <source>
        <strain evidence="17">H 168 / OCM 544 / DSM 9562</strain>
    </source>
</reference>
<evidence type="ECO:0000256" key="7">
    <source>
        <dbReference type="ARBA" id="ARBA00022755"/>
    </source>
</evidence>
<evidence type="ECO:0000256" key="2">
    <source>
        <dbReference type="ARBA" id="ARBA00004734"/>
    </source>
</evidence>
<dbReference type="PROSITE" id="PS00163">
    <property type="entry name" value="FUMARATE_LYASES"/>
    <property type="match status" value="1"/>
</dbReference>
<dbReference type="SUPFAM" id="SSF48557">
    <property type="entry name" value="L-aspartase-like"/>
    <property type="match status" value="1"/>
</dbReference>
<dbReference type="SMART" id="SM00998">
    <property type="entry name" value="ADSL_C"/>
    <property type="match status" value="1"/>
</dbReference>
<comment type="pathway">
    <text evidence="1 14">Purine metabolism; IMP biosynthesis via de novo pathway; 5-amino-1-(5-phospho-D-ribosyl)imidazole-4-carboxamide from 5-amino-1-(5-phospho-D-ribosyl)imidazole-4-carboxylate: step 2/2.</text>
</comment>
<dbReference type="InterPro" id="IPR020557">
    <property type="entry name" value="Fumarate_lyase_CS"/>
</dbReference>
<evidence type="ECO:0000256" key="6">
    <source>
        <dbReference type="ARBA" id="ARBA00022605"/>
    </source>
</evidence>
<dbReference type="InterPro" id="IPR000362">
    <property type="entry name" value="Fumarate_lyase_fam"/>
</dbReference>
<evidence type="ECO:0000256" key="13">
    <source>
        <dbReference type="NCBIfam" id="TIGR00928"/>
    </source>
</evidence>
<dbReference type="PRINTS" id="PR00145">
    <property type="entry name" value="ARGSUCLYASE"/>
</dbReference>
<dbReference type="PANTHER" id="PTHR43172:SF1">
    <property type="entry name" value="ADENYLOSUCCINATE LYASE"/>
    <property type="match status" value="1"/>
</dbReference>
<evidence type="ECO:0000256" key="4">
    <source>
        <dbReference type="ARBA" id="ARBA00012339"/>
    </source>
</evidence>
<organism evidence="16 17">
    <name type="scientific">Halothermothrix orenii (strain H 168 / OCM 544 / DSM 9562)</name>
    <dbReference type="NCBI Taxonomy" id="373903"/>
    <lineage>
        <taxon>Bacteria</taxon>
        <taxon>Bacillati</taxon>
        <taxon>Bacillota</taxon>
        <taxon>Clostridia</taxon>
        <taxon>Halanaerobiales</taxon>
        <taxon>Halothermotrichaceae</taxon>
        <taxon>Halothermothrix</taxon>
    </lineage>
</organism>
<dbReference type="KEGG" id="hor:Hore_22170"/>
<evidence type="ECO:0000313" key="17">
    <source>
        <dbReference type="Proteomes" id="UP000000719"/>
    </source>
</evidence>
<dbReference type="Pfam" id="PF00206">
    <property type="entry name" value="Lyase_1"/>
    <property type="match status" value="1"/>
</dbReference>
<dbReference type="GO" id="GO:0070626">
    <property type="term" value="F:(S)-2-(5-amino-1-(5-phospho-D-ribosyl)imidazole-4-carboxamido) succinate lyase (fumarate-forming) activity"/>
    <property type="evidence" value="ECO:0007669"/>
    <property type="project" value="TreeGrafter"/>
</dbReference>
<dbReference type="Proteomes" id="UP000000719">
    <property type="component" value="Chromosome"/>
</dbReference>
<dbReference type="PRINTS" id="PR00149">
    <property type="entry name" value="FUMRATELYASE"/>
</dbReference>
<dbReference type="Gene3D" id="1.20.200.10">
    <property type="entry name" value="Fumarase/aspartase (Central domain)"/>
    <property type="match status" value="1"/>
</dbReference>
<dbReference type="eggNOG" id="COG0015">
    <property type="taxonomic scope" value="Bacteria"/>
</dbReference>
<evidence type="ECO:0000256" key="3">
    <source>
        <dbReference type="ARBA" id="ARBA00008273"/>
    </source>
</evidence>
<dbReference type="GO" id="GO:0005829">
    <property type="term" value="C:cytosol"/>
    <property type="evidence" value="ECO:0007669"/>
    <property type="project" value="TreeGrafter"/>
</dbReference>
<dbReference type="GO" id="GO:0044208">
    <property type="term" value="P:'de novo' AMP biosynthetic process"/>
    <property type="evidence" value="ECO:0007669"/>
    <property type="project" value="UniProtKB-UniPathway"/>
</dbReference>
<dbReference type="InterPro" id="IPR022761">
    <property type="entry name" value="Fumarate_lyase_N"/>
</dbReference>
<dbReference type="InterPro" id="IPR008948">
    <property type="entry name" value="L-Aspartase-like"/>
</dbReference>
<accession>B8D0M6</accession>
<dbReference type="Pfam" id="PF08328">
    <property type="entry name" value="ASL_C"/>
    <property type="match status" value="1"/>
</dbReference>
<protein>
    <recommendedName>
        <fullName evidence="5 13">Adenylosuccinate lyase</fullName>
        <shortName evidence="14">ASL</shortName>
        <ecNumber evidence="4 13">4.3.2.2</ecNumber>
    </recommendedName>
    <alternativeName>
        <fullName evidence="11 14">Adenylosuccinase</fullName>
    </alternativeName>
</protein>
<comment type="catalytic activity">
    <reaction evidence="9">
        <text>(2S)-2-[5-amino-1-(5-phospho-beta-D-ribosyl)imidazole-4-carboxamido]succinate = 5-amino-1-(5-phospho-beta-D-ribosyl)imidazole-4-carboxamide + fumarate</text>
        <dbReference type="Rhea" id="RHEA:23920"/>
        <dbReference type="ChEBI" id="CHEBI:29806"/>
        <dbReference type="ChEBI" id="CHEBI:58443"/>
        <dbReference type="ChEBI" id="CHEBI:58475"/>
        <dbReference type="EC" id="4.3.2.2"/>
    </reaction>
    <physiologicalReaction direction="left-to-right" evidence="9">
        <dbReference type="Rhea" id="RHEA:23921"/>
    </physiologicalReaction>
</comment>
<keyword evidence="7 14" id="KW-0658">Purine biosynthesis</keyword>
<dbReference type="GO" id="GO:0008652">
    <property type="term" value="P:amino acid biosynthetic process"/>
    <property type="evidence" value="ECO:0007669"/>
    <property type="project" value="UniProtKB-KW"/>
</dbReference>
<evidence type="ECO:0000256" key="5">
    <source>
        <dbReference type="ARBA" id="ARBA00017058"/>
    </source>
</evidence>
<evidence type="ECO:0000256" key="8">
    <source>
        <dbReference type="ARBA" id="ARBA00023239"/>
    </source>
</evidence>
<dbReference type="InterPro" id="IPR013539">
    <property type="entry name" value="PurB_C"/>
</dbReference>
<evidence type="ECO:0000256" key="14">
    <source>
        <dbReference type="RuleBase" id="RU361172"/>
    </source>
</evidence>
<dbReference type="InterPro" id="IPR024083">
    <property type="entry name" value="Fumarase/histidase_N"/>
</dbReference>
<dbReference type="GO" id="GO:0006189">
    <property type="term" value="P:'de novo' IMP biosynthetic process"/>
    <property type="evidence" value="ECO:0007669"/>
    <property type="project" value="UniProtKB-UniPathway"/>
</dbReference>
<dbReference type="Gene3D" id="1.10.40.30">
    <property type="entry name" value="Fumarase/aspartase (C-terminal domain)"/>
    <property type="match status" value="1"/>
</dbReference>
<gene>
    <name evidence="16" type="ordered locus">Hore_22170</name>
</gene>
<comment type="pathway">
    <text evidence="2 14">Purine metabolism; AMP biosynthesis via de novo pathway; AMP from IMP: step 2/2.</text>
</comment>
<dbReference type="Gene3D" id="1.10.275.10">
    <property type="entry name" value="Fumarase/aspartase (N-terminal domain)"/>
    <property type="match status" value="1"/>
</dbReference>
<comment type="similarity">
    <text evidence="3 14">Belongs to the lyase 1 family. Adenylosuccinate lyase subfamily.</text>
</comment>
<dbReference type="HOGENOM" id="CLU_030949_0_1_9"/>
<feature type="domain" description="Adenylosuccinate lyase C-terminal" evidence="15">
    <location>
        <begin position="372"/>
        <end position="453"/>
    </location>
</feature>
<evidence type="ECO:0000256" key="9">
    <source>
        <dbReference type="ARBA" id="ARBA00024477"/>
    </source>
</evidence>
<evidence type="ECO:0000259" key="15">
    <source>
        <dbReference type="SMART" id="SM00998"/>
    </source>
</evidence>
<comment type="catalytic activity">
    <reaction evidence="12">
        <text>N(6)-(1,2-dicarboxyethyl)-AMP = fumarate + AMP</text>
        <dbReference type="Rhea" id="RHEA:16853"/>
        <dbReference type="ChEBI" id="CHEBI:29806"/>
        <dbReference type="ChEBI" id="CHEBI:57567"/>
        <dbReference type="ChEBI" id="CHEBI:456215"/>
        <dbReference type="EC" id="4.3.2.2"/>
    </reaction>
    <physiologicalReaction direction="left-to-right" evidence="12">
        <dbReference type="Rhea" id="RHEA:16854"/>
    </physiologicalReaction>
</comment>
<dbReference type="PANTHER" id="PTHR43172">
    <property type="entry name" value="ADENYLOSUCCINATE LYASE"/>
    <property type="match status" value="1"/>
</dbReference>
<name>B8D0M6_HALOH</name>
<evidence type="ECO:0000256" key="11">
    <source>
        <dbReference type="ARBA" id="ARBA00030717"/>
    </source>
</evidence>
<evidence type="ECO:0000313" key="16">
    <source>
        <dbReference type="EMBL" id="ACL70962.1"/>
    </source>
</evidence>
<dbReference type="UniPathway" id="UPA00074">
    <property type="reaction ID" value="UER00132"/>
</dbReference>
<dbReference type="UniPathway" id="UPA00075">
    <property type="reaction ID" value="UER00336"/>
</dbReference>
<dbReference type="CDD" id="cd01595">
    <property type="entry name" value="Adenylsuccinate_lyase_like"/>
    <property type="match status" value="1"/>
</dbReference>
<evidence type="ECO:0000256" key="1">
    <source>
        <dbReference type="ARBA" id="ARBA00004706"/>
    </source>
</evidence>
<proteinExistence type="inferred from homology"/>
<dbReference type="EMBL" id="CP001098">
    <property type="protein sequence ID" value="ACL70962.1"/>
    <property type="molecule type" value="Genomic_DNA"/>
</dbReference>
<dbReference type="AlphaFoldDB" id="B8D0M6"/>
<dbReference type="InterPro" id="IPR019468">
    <property type="entry name" value="AdenyloSucc_lyase_C"/>
</dbReference>
<sequence length="462" mass="52893">MERNIFENICPLDHRYSLKKDLFNDLGKYFSEKATIYFQARVELALVKALAGRGVCSFDVVKEVEEAVKGIKVGEVYEEEARTRHNIRALVNCIRKKISAEARPFVHLSATSFDIVDTANSLRYKEATEKLIVPALERLLEQWLNLAEQERDTLQIGRTHGQHAEPLTFGLVMAYYASRLHERIVNLEKVVSSLCGKMAGAVGAYNASSLFFEDPEEFEKEVLKELGLKPAPVSTQIVPPEYMTDYVHSLITVFGVLADFSDDMRHLQRTEIGETGEYFAKDQVGSSTMPHKRNPINYENVKSMWKTFMPRMVTMYLDQLSEHQRDLTNSASGRFIAEIASGLMMTVDRLYKVSSRMKINSRKMKNNFNLSKNMIIAEPLYIFLAAAGHPDAHEYVRKLTLKADKEGKDLVELIKADKEIETYLAKLDKRQKDILYNPEQYTGIARERTEEIVTKIRKERGL</sequence>
<dbReference type="STRING" id="373903.Hore_22170"/>
<dbReference type="GO" id="GO:0004018">
    <property type="term" value="F:N6-(1,2-dicarboxyethyl)AMP AMP-lyase (fumarate-forming) activity"/>
    <property type="evidence" value="ECO:0007669"/>
    <property type="project" value="UniProtKB-UniRule"/>
</dbReference>
<dbReference type="RefSeq" id="WP_015923931.1">
    <property type="nucleotide sequence ID" value="NC_011899.1"/>
</dbReference>
<evidence type="ECO:0000256" key="10">
    <source>
        <dbReference type="ARBA" id="ARBA00025012"/>
    </source>
</evidence>
<comment type="function">
    <text evidence="10">Catalyzes two reactions in de novo purine nucleotide biosynthesis. Catalyzes the breakdown of 5-aminoimidazole- (N-succinylocarboxamide) ribotide (SAICAR or 2-[5-amino-1-(5-phospho-beta-D-ribosyl)imidazole-4-carboxamido]succinate) to 5-aminoimidazole-4-carboxamide ribotide (AICAR or 5-amino-1-(5-phospho-beta-D-ribosyl)imidazole-4-carboxamide) and fumarate, and of adenylosuccinate (ADS or N(6)-(1,2-dicarboxyethyl)-AMP) to adenosine monophosphate (AMP) and fumarate.</text>
</comment>
<dbReference type="EC" id="4.3.2.2" evidence="4 13"/>
<keyword evidence="6" id="KW-0028">Amino-acid biosynthesis</keyword>
<keyword evidence="8 14" id="KW-0456">Lyase</keyword>